<keyword evidence="2" id="KW-1185">Reference proteome</keyword>
<dbReference type="Pfam" id="PF04245">
    <property type="entry name" value="NA37"/>
    <property type="match status" value="1"/>
</dbReference>
<proteinExistence type="predicted"/>
<dbReference type="RefSeq" id="WP_189778414.1">
    <property type="nucleotide sequence ID" value="NZ_JACWEZ010000006.1"/>
</dbReference>
<name>A0ABR7VN25_VIRHA</name>
<reference evidence="1 2" key="1">
    <citation type="submission" date="2020-09" db="EMBL/GenBank/DDBJ databases">
        <title>Draft Genome Sequences of Oil-Oxidizing Bacteria Halomonas titanicae, Marinobacter lutaoensis, and Virgibacillus halodenitrificans Isolated from Highly Saline Environments.</title>
        <authorList>
            <person name="Grouzdev D.S."/>
            <person name="Sokolova D.S."/>
            <person name="Semenova E.M."/>
            <person name="Borzenkov I.A."/>
            <person name="Bidzhieva S.K."/>
            <person name="Poltaraus A.B."/>
            <person name="Nazina T.N."/>
        </authorList>
    </citation>
    <scope>NUCLEOTIDE SEQUENCE [LARGE SCALE GENOMIC DNA]</scope>
    <source>
        <strain evidence="1 2">VKM B-3472D</strain>
    </source>
</reference>
<dbReference type="EMBL" id="JACWEZ010000006">
    <property type="protein sequence ID" value="MBD1223305.1"/>
    <property type="molecule type" value="Genomic_DNA"/>
</dbReference>
<gene>
    <name evidence="1" type="ORF">IC602_11925</name>
</gene>
<dbReference type="Proteomes" id="UP000621631">
    <property type="component" value="Unassembled WGS sequence"/>
</dbReference>
<accession>A0ABR7VN25</accession>
<sequence>MTTATLSGMTIKRMAINLIDLEESDAKTSIELFPLKNSSEVIDEFFRTHFLETRHGKNTKSCRFFDEDATVKTKIERFAENNSDETFLKLSEELTDNLFKIMKNSSSTSNGTFFVFEVSTEEEDCIFLIKLDPKHGVQVDYTDLTVKVLENILPDSNDRVHKCAIIRYNSRDDVNADLFVMDKQQKEGEPARFFIETFLQAEEILNDKIITRTVIKEAKEKITDLLPEVDQSEIYNSIDKVFSNGSHIELQKAISDVLKTHVPEEKTDRELYINSNSEKFVSDYLTKYRDHQTSFTAERKDNIIVYKGEKDQLYLRYNKGITSKISFNKDQNGNDVITIDKSLNLKMTLK</sequence>
<evidence type="ECO:0000313" key="2">
    <source>
        <dbReference type="Proteomes" id="UP000621631"/>
    </source>
</evidence>
<organism evidence="1 2">
    <name type="scientific">Virgibacillus halodenitrificans</name>
    <name type="common">Bacillus halodenitrificans</name>
    <dbReference type="NCBI Taxonomy" id="1482"/>
    <lineage>
        <taxon>Bacteria</taxon>
        <taxon>Bacillati</taxon>
        <taxon>Bacillota</taxon>
        <taxon>Bacilli</taxon>
        <taxon>Bacillales</taxon>
        <taxon>Bacillaceae</taxon>
        <taxon>Virgibacillus</taxon>
    </lineage>
</organism>
<evidence type="ECO:0000313" key="1">
    <source>
        <dbReference type="EMBL" id="MBD1223305.1"/>
    </source>
</evidence>
<protein>
    <submittedName>
        <fullName evidence="1">Nucleoid-associated protein</fullName>
    </submittedName>
</protein>
<dbReference type="InterPro" id="IPR007358">
    <property type="entry name" value="Nucleoid_associated_NdpA"/>
</dbReference>
<comment type="caution">
    <text evidence="1">The sequence shown here is derived from an EMBL/GenBank/DDBJ whole genome shotgun (WGS) entry which is preliminary data.</text>
</comment>